<evidence type="ECO:0000256" key="1">
    <source>
        <dbReference type="SAM" id="Phobius"/>
    </source>
</evidence>
<keyword evidence="1" id="KW-0472">Membrane</keyword>
<organism evidence="2 3">
    <name type="scientific">Candidatus Yanofskybacteria bacterium RIFCSPHIGHO2_02_FULL_41_11</name>
    <dbReference type="NCBI Taxonomy" id="1802675"/>
    <lineage>
        <taxon>Bacteria</taxon>
        <taxon>Candidatus Yanofskyibacteriota</taxon>
    </lineage>
</organism>
<reference evidence="2 3" key="1">
    <citation type="journal article" date="2016" name="Nat. Commun.">
        <title>Thousands of microbial genomes shed light on interconnected biogeochemical processes in an aquifer system.</title>
        <authorList>
            <person name="Anantharaman K."/>
            <person name="Brown C.T."/>
            <person name="Hug L.A."/>
            <person name="Sharon I."/>
            <person name="Castelle C.J."/>
            <person name="Probst A.J."/>
            <person name="Thomas B.C."/>
            <person name="Singh A."/>
            <person name="Wilkins M.J."/>
            <person name="Karaoz U."/>
            <person name="Brodie E.L."/>
            <person name="Williams K.H."/>
            <person name="Hubbard S.S."/>
            <person name="Banfield J.F."/>
        </authorList>
    </citation>
    <scope>NUCLEOTIDE SEQUENCE [LARGE SCALE GENOMIC DNA]</scope>
</reference>
<proteinExistence type="predicted"/>
<feature type="transmembrane region" description="Helical" evidence="1">
    <location>
        <begin position="35"/>
        <end position="55"/>
    </location>
</feature>
<gene>
    <name evidence="2" type="ORF">A3J46_00570</name>
</gene>
<evidence type="ECO:0008006" key="4">
    <source>
        <dbReference type="Google" id="ProtNLM"/>
    </source>
</evidence>
<dbReference type="InterPro" id="IPR021737">
    <property type="entry name" value="Phage_phiKZ_Orf197"/>
</dbReference>
<keyword evidence="1" id="KW-0812">Transmembrane</keyword>
<comment type="caution">
    <text evidence="2">The sequence shown here is derived from an EMBL/GenBank/DDBJ whole genome shotgun (WGS) entry which is preliminary data.</text>
</comment>
<protein>
    <recommendedName>
        <fullName evidence="4">DUF3307 domain-containing protein</fullName>
    </recommendedName>
</protein>
<sequence length="129" mass="15091">METLFIKALLGHLIGDYLLQSKNMALQKSEPTRRGFKMCTIHVLLYTIAVCAMMQTTDPIIWLLVFIPHWIVDRWSLASYWLKLIRGRTFESAYNSNDKFREFDIAFTCIVYTVTDNTIHLLCLWGLII</sequence>
<dbReference type="AlphaFoldDB" id="A0A1F8FAW4"/>
<evidence type="ECO:0000313" key="2">
    <source>
        <dbReference type="EMBL" id="OGN10277.1"/>
    </source>
</evidence>
<accession>A0A1F8FAW4</accession>
<feature type="transmembrane region" description="Helical" evidence="1">
    <location>
        <begin position="103"/>
        <end position="128"/>
    </location>
</feature>
<dbReference type="Proteomes" id="UP000177167">
    <property type="component" value="Unassembled WGS sequence"/>
</dbReference>
<dbReference type="Pfam" id="PF11750">
    <property type="entry name" value="DUF3307"/>
    <property type="match status" value="1"/>
</dbReference>
<evidence type="ECO:0000313" key="3">
    <source>
        <dbReference type="Proteomes" id="UP000177167"/>
    </source>
</evidence>
<keyword evidence="1" id="KW-1133">Transmembrane helix</keyword>
<name>A0A1F8FAW4_9BACT</name>
<dbReference type="EMBL" id="MGJP01000011">
    <property type="protein sequence ID" value="OGN10277.1"/>
    <property type="molecule type" value="Genomic_DNA"/>
</dbReference>